<gene>
    <name evidence="1" type="ORF">K8N75_13175</name>
</gene>
<evidence type="ECO:0000313" key="2">
    <source>
        <dbReference type="Proteomes" id="UP000825933"/>
    </source>
</evidence>
<keyword evidence="2" id="KW-1185">Reference proteome</keyword>
<organism evidence="1 2">
    <name type="scientific">Methanobacterium spitsbergense</name>
    <dbReference type="NCBI Taxonomy" id="2874285"/>
    <lineage>
        <taxon>Archaea</taxon>
        <taxon>Methanobacteriati</taxon>
        <taxon>Methanobacteriota</taxon>
        <taxon>Methanomada group</taxon>
        <taxon>Methanobacteria</taxon>
        <taxon>Methanobacteriales</taxon>
        <taxon>Methanobacteriaceae</taxon>
        <taxon>Methanobacterium</taxon>
    </lineage>
</organism>
<comment type="caution">
    <text evidence="1">The sequence shown here is derived from an EMBL/GenBank/DDBJ whole genome shotgun (WGS) entry which is preliminary data.</text>
</comment>
<reference evidence="2" key="1">
    <citation type="journal article" date="2022" name="Microbiol. Resour. Announc.">
        <title>Draft Genome Sequence of a Methanogenic Archaeon from West Spitsbergen Permafrost.</title>
        <authorList>
            <person name="Trubitsyn V."/>
            <person name="Rivkina E."/>
            <person name="Shcherbakova V."/>
        </authorList>
    </citation>
    <scope>NUCLEOTIDE SEQUENCE [LARGE SCALE GENOMIC DNA]</scope>
    <source>
        <strain evidence="2">VT</strain>
    </source>
</reference>
<name>A0A8T5V0L4_9EURY</name>
<dbReference type="AlphaFoldDB" id="A0A8T5V0L4"/>
<dbReference type="Proteomes" id="UP000825933">
    <property type="component" value="Unassembled WGS sequence"/>
</dbReference>
<evidence type="ECO:0000313" key="1">
    <source>
        <dbReference type="EMBL" id="MBZ2166990.1"/>
    </source>
</evidence>
<accession>A0A8T5V0L4</accession>
<dbReference type="EMBL" id="JAIOUQ010000016">
    <property type="protein sequence ID" value="MBZ2166990.1"/>
    <property type="molecule type" value="Genomic_DNA"/>
</dbReference>
<proteinExistence type="predicted"/>
<protein>
    <submittedName>
        <fullName evidence="1">Uncharacterized protein</fullName>
    </submittedName>
</protein>
<sequence>MEEKRTGIKCDCGTEFIFDGDGVLCRTCGTKMTMEEFEKYKKSLK</sequence>
<dbReference type="RefSeq" id="WP_223792524.1">
    <property type="nucleotide sequence ID" value="NZ_JAIOUQ010000016.1"/>
</dbReference>